<dbReference type="STRING" id="1121448.DGI_3430"/>
<dbReference type="AlphaFoldDB" id="T2GEW4"/>
<reference evidence="5" key="2">
    <citation type="submission" date="2013-07" db="EMBL/GenBank/DDBJ databases">
        <authorList>
            <person name="Morais-Silva F.O."/>
            <person name="Rezende A.M."/>
            <person name="Pimentel C."/>
            <person name="Resende D.M."/>
            <person name="Santos C.I."/>
            <person name="Clemente C."/>
            <person name="de Oliveira L.M."/>
            <person name="da Silva S.M."/>
            <person name="Costa D.A."/>
            <person name="Varela-Raposo A."/>
            <person name="Horacio E.C.A."/>
            <person name="Matos M."/>
            <person name="Flores O."/>
            <person name="Ruiz J.C."/>
            <person name="Rodrigues-Pousada C."/>
        </authorList>
    </citation>
    <scope>NUCLEOTIDE SEQUENCE [LARGE SCALE GENOMIC DNA]</scope>
    <source>
        <strain evidence="5">ATCC 19364 / DSM 1382 / NCIMB 9332 / VKM B-1759</strain>
    </source>
</reference>
<organism evidence="4 5">
    <name type="scientific">Megalodesulfovibrio gigas (strain ATCC 19364 / DSM 1382 / NCIMB 9332 / VKM B-1759)</name>
    <name type="common">Desulfovibrio gigas</name>
    <dbReference type="NCBI Taxonomy" id="1121448"/>
    <lineage>
        <taxon>Bacteria</taxon>
        <taxon>Pseudomonadati</taxon>
        <taxon>Thermodesulfobacteriota</taxon>
        <taxon>Desulfovibrionia</taxon>
        <taxon>Desulfovibrionales</taxon>
        <taxon>Desulfovibrionaceae</taxon>
        <taxon>Megalodesulfovibrio</taxon>
    </lineage>
</organism>
<dbReference type="eggNOG" id="COG0845">
    <property type="taxonomic scope" value="Bacteria"/>
</dbReference>
<evidence type="ECO:0000256" key="2">
    <source>
        <dbReference type="ARBA" id="ARBA00023054"/>
    </source>
</evidence>
<evidence type="ECO:0000313" key="4">
    <source>
        <dbReference type="EMBL" id="AGW15110.1"/>
    </source>
</evidence>
<dbReference type="InterPro" id="IPR050465">
    <property type="entry name" value="UPF0194_transport"/>
</dbReference>
<dbReference type="OrthoDB" id="5448083at2"/>
<dbReference type="Proteomes" id="UP000016587">
    <property type="component" value="Chromosome"/>
</dbReference>
<dbReference type="KEGG" id="dgg:DGI_3430"/>
<dbReference type="GO" id="GO:0030313">
    <property type="term" value="C:cell envelope"/>
    <property type="evidence" value="ECO:0007669"/>
    <property type="project" value="UniProtKB-SubCell"/>
</dbReference>
<dbReference type="Gene3D" id="2.40.50.100">
    <property type="match status" value="1"/>
</dbReference>
<sequence>MSSSVRAAFAVVLGATLWAGGALPVPAQAQESGSTLMQSAQDIVFQGKLSSSLTREATILFDGEIEELRVRSGQAVKRGEVLLTYRLTPEVMASLRSRVSSAMISEFEAKLAGIDAEALGARTKLKELQSLQAGNFIPEGRLEEPRNALAALEAQRQFLEKAMSLKKRLLDDDIAQLKSLLGDVIGHDKVPTTVQLKAPIDGHVTTLAPSVRPNSLVRGGTVAMTVGVLDPMLVRAQVYETEALRIKPGDKAIMTLPSLPGNSFEVILSRVNLTPTTQGIDQPTFYEVELTAPNPELLLREGLKAQIAFTH</sequence>
<dbReference type="Gene3D" id="2.40.30.170">
    <property type="match status" value="1"/>
</dbReference>
<gene>
    <name evidence="4" type="ORF">DGI_3430</name>
</gene>
<evidence type="ECO:0000256" key="3">
    <source>
        <dbReference type="SAM" id="Coils"/>
    </source>
</evidence>
<accession>T2GEW4</accession>
<protein>
    <submittedName>
        <fullName evidence="4">Uncharacterized protein</fullName>
    </submittedName>
</protein>
<keyword evidence="2 3" id="KW-0175">Coiled coil</keyword>
<dbReference type="PATRIC" id="fig|1121448.10.peg.3381"/>
<dbReference type="PANTHER" id="PTHR32347">
    <property type="entry name" value="EFFLUX SYSTEM COMPONENT YKNX-RELATED"/>
    <property type="match status" value="1"/>
</dbReference>
<dbReference type="PANTHER" id="PTHR32347:SF23">
    <property type="entry name" value="BLL5650 PROTEIN"/>
    <property type="match status" value="1"/>
</dbReference>
<evidence type="ECO:0000256" key="1">
    <source>
        <dbReference type="ARBA" id="ARBA00004196"/>
    </source>
</evidence>
<comment type="subcellular location">
    <subcellularLocation>
        <location evidence="1">Cell envelope</location>
    </subcellularLocation>
</comment>
<dbReference type="HOGENOM" id="CLU_075031_0_0_7"/>
<reference evidence="4 5" key="1">
    <citation type="journal article" date="2013" name="J. Bacteriol.">
        <title>Roles of HynAB and Ech, the only two hydrogenases found in the model sulfate reducer Desulfovibrio gigas.</title>
        <authorList>
            <person name="Morais-Silva F.O."/>
            <person name="Santos C.I."/>
            <person name="Rodrigues R."/>
            <person name="Pereira I.A."/>
            <person name="Rodrigues-Pousada C."/>
        </authorList>
    </citation>
    <scope>NUCLEOTIDE SEQUENCE [LARGE SCALE GENOMIC DNA]</scope>
    <source>
        <strain evidence="5">ATCC 19364 / DSM 1382 / NCIMB 9332 / VKM B-1759</strain>
    </source>
</reference>
<keyword evidence="5" id="KW-1185">Reference proteome</keyword>
<dbReference type="EMBL" id="CP006585">
    <property type="protein sequence ID" value="AGW15110.1"/>
    <property type="molecule type" value="Genomic_DNA"/>
</dbReference>
<dbReference type="RefSeq" id="WP_021762231.1">
    <property type="nucleotide sequence ID" value="NC_022444.1"/>
</dbReference>
<proteinExistence type="predicted"/>
<evidence type="ECO:0000313" key="5">
    <source>
        <dbReference type="Proteomes" id="UP000016587"/>
    </source>
</evidence>
<feature type="coiled-coil region" evidence="3">
    <location>
        <begin position="142"/>
        <end position="169"/>
    </location>
</feature>
<name>T2GEW4_MEGG1</name>